<dbReference type="Gene3D" id="2.40.160.10">
    <property type="entry name" value="Porin"/>
    <property type="match status" value="1"/>
</dbReference>
<dbReference type="Pfam" id="PF07396">
    <property type="entry name" value="Porin_O_P"/>
    <property type="match status" value="1"/>
</dbReference>
<dbReference type="InterPro" id="IPR023614">
    <property type="entry name" value="Porin_dom_sf"/>
</dbReference>
<gene>
    <name evidence="1" type="ORF">OJ996_01385</name>
</gene>
<accession>A0ABT3FX92</accession>
<dbReference type="SUPFAM" id="SSF56935">
    <property type="entry name" value="Porins"/>
    <property type="match status" value="1"/>
</dbReference>
<dbReference type="RefSeq" id="WP_264510392.1">
    <property type="nucleotide sequence ID" value="NZ_JAPDDR010000001.1"/>
</dbReference>
<keyword evidence="2" id="KW-1185">Reference proteome</keyword>
<dbReference type="EMBL" id="JAPDDR010000001">
    <property type="protein sequence ID" value="MCW1912205.1"/>
    <property type="molecule type" value="Genomic_DNA"/>
</dbReference>
<name>A0ABT3FX92_9BACT</name>
<dbReference type="Proteomes" id="UP001165653">
    <property type="component" value="Unassembled WGS sequence"/>
</dbReference>
<reference evidence="1" key="1">
    <citation type="submission" date="2022-10" db="EMBL/GenBank/DDBJ databases">
        <title>Luteolibacter sp. GHJ8, whole genome shotgun sequencing project.</title>
        <authorList>
            <person name="Zhao G."/>
            <person name="Shen L."/>
        </authorList>
    </citation>
    <scope>NUCLEOTIDE SEQUENCE</scope>
    <source>
        <strain evidence="1">GHJ8</strain>
    </source>
</reference>
<dbReference type="InterPro" id="IPR010870">
    <property type="entry name" value="Porin_O/P"/>
</dbReference>
<protein>
    <submittedName>
        <fullName evidence="1">Porin</fullName>
    </submittedName>
</protein>
<evidence type="ECO:0000313" key="1">
    <source>
        <dbReference type="EMBL" id="MCW1912205.1"/>
    </source>
</evidence>
<organism evidence="1 2">
    <name type="scientific">Luteolibacter rhizosphaerae</name>
    <dbReference type="NCBI Taxonomy" id="2989719"/>
    <lineage>
        <taxon>Bacteria</taxon>
        <taxon>Pseudomonadati</taxon>
        <taxon>Verrucomicrobiota</taxon>
        <taxon>Verrucomicrobiia</taxon>
        <taxon>Verrucomicrobiales</taxon>
        <taxon>Verrucomicrobiaceae</taxon>
        <taxon>Luteolibacter</taxon>
    </lineage>
</organism>
<comment type="caution">
    <text evidence="1">The sequence shown here is derived from an EMBL/GenBank/DDBJ whole genome shotgun (WGS) entry which is preliminary data.</text>
</comment>
<evidence type="ECO:0000313" key="2">
    <source>
        <dbReference type="Proteomes" id="UP001165653"/>
    </source>
</evidence>
<sequence length="432" mass="47235">MKTAFTFGGALMLLAPLHANEALDVLEGKKDPASVVLPPVEGAAAAEEGVPVVPLGDEWAPSPLDPVWARAVLFEDPSNPWVQQVAIGGLFHWQGAWGQATPEGGREVDLDGTRTRRARLGARLKAFRNTEIEAVAEFAGDSNYNGIERLQGKTTFLENGYVKYGKMRPGFTTEYRTEPQQSLTPERSFLVNMVAPAATLGLMVGQDTDRWDWGLGWFSSDNDSNIPGVKGDGFLLANLALESWEKAEGGSPIRTRWHADYIYNFDDKGSPAIPRYNVAGRRSANGNQLIARNPAFQHLFSTGVEVEQGQFGFAGDFIMARGDTNAWGLSLTPSYWALPGTLQIVGRYHYADTDEADGLVGGMGTGSDPYFDSTPVFTGDEYHSFYLGANLHLYKDELILMNGLEHVLLKDQSGGGFDTDAWIWHSGARMSF</sequence>
<proteinExistence type="predicted"/>